<protein>
    <recommendedName>
        <fullName evidence="2">SET domain-containing protein</fullName>
    </recommendedName>
</protein>
<dbReference type="OrthoDB" id="438641at2759"/>
<dbReference type="InterPro" id="IPR011990">
    <property type="entry name" value="TPR-like_helical_dom_sf"/>
</dbReference>
<evidence type="ECO:0000259" key="2">
    <source>
        <dbReference type="PROSITE" id="PS50280"/>
    </source>
</evidence>
<accession>A0A4U0UY99</accession>
<dbReference type="PANTHER" id="PTHR47643:SF2">
    <property type="entry name" value="TPR DOMAIN PROTEIN (AFU_ORTHOLOGUE AFUA_5G12710)"/>
    <property type="match status" value="1"/>
</dbReference>
<dbReference type="Pfam" id="PF00856">
    <property type="entry name" value="SET"/>
    <property type="match status" value="1"/>
</dbReference>
<dbReference type="AlphaFoldDB" id="A0A4U0UY99"/>
<reference evidence="3 4" key="1">
    <citation type="submission" date="2017-03" db="EMBL/GenBank/DDBJ databases">
        <title>Genomes of endolithic fungi from Antarctica.</title>
        <authorList>
            <person name="Coleine C."/>
            <person name="Masonjones S."/>
            <person name="Stajich J.E."/>
        </authorList>
    </citation>
    <scope>NUCLEOTIDE SEQUENCE [LARGE SCALE GENOMIC DNA]</scope>
    <source>
        <strain evidence="3 4">CCFEE 5311</strain>
    </source>
</reference>
<feature type="compositionally biased region" description="Acidic residues" evidence="1">
    <location>
        <begin position="495"/>
        <end position="504"/>
    </location>
</feature>
<dbReference type="Gene3D" id="2.170.270.10">
    <property type="entry name" value="SET domain"/>
    <property type="match status" value="1"/>
</dbReference>
<sequence>MDYAALLQKQKQLTLDAQGRKGKKATNKHGRAFLEMLFANKTKPSPEGCWVRTCFISYAYPASTTPLAQLRPILISDLRLETHHHGKVLFLRTIGHPTRILAVQNAVEDQSGGVDRLAVYNTHPTTPIEQILPKHALFALREPFYKATVDGGYTIRVDHPSDLIRLQAGDERVPAAFSPRLVELDKEAEGLKADGNAAYGRKEYCAAVMLYSEALQTCSTEVKESLRYDLYRNRANANLLLQRFEAALADANAAIFPLELGTEALDEATAKLNGKAYYRAGRAAYALRDFARAAEYFRKVERCSASGDADAEREGKRAACRLEEQKTGRYDFAAMSKAVSATRNNRLDHADFTIRVKDGDAGSRGRGLFAVKALKMGDLVLCEKAFELVFASENAKEVYTMVNLNTNRASMGAHATLLFDLVQKLSHNPEQARVYFDLHDGGYTPKIPPQLVDGVTVIDTFRVEAISEYNRFGCPNVRSSDGASMKPRAGLGKNDDDDGEGEDSQLENSVGVWVVASHVNHACDGNAVRAFIGDMMIIRAVRDIGAEEEILMPYCNPKNDGPATRTSMKKTWGFECDCRICEADAGTTKAQLVRRRALSKEAVRFLENNKLSMQHLANAASIRKAETLLWDIEATYDKTAFANNRPRLALTALGHWLCQAYNFASSQRKVIECAIRLLRDLGYGISVANKKVKIDYSCGCPDIKAIDAAMYTAHAHYSLGERKQGLYYEEFAEGLWVVLYAEKQGFRERYGSS</sequence>
<dbReference type="InterPro" id="IPR046341">
    <property type="entry name" value="SET_dom_sf"/>
</dbReference>
<dbReference type="PROSITE" id="PS50280">
    <property type="entry name" value="SET"/>
    <property type="match status" value="1"/>
</dbReference>
<feature type="region of interest" description="Disordered" evidence="1">
    <location>
        <begin position="480"/>
        <end position="504"/>
    </location>
</feature>
<dbReference type="InterPro" id="IPR001214">
    <property type="entry name" value="SET_dom"/>
</dbReference>
<evidence type="ECO:0000313" key="4">
    <source>
        <dbReference type="Proteomes" id="UP000310066"/>
    </source>
</evidence>
<organism evidence="3 4">
    <name type="scientific">Friedmanniomyces endolithicus</name>
    <dbReference type="NCBI Taxonomy" id="329885"/>
    <lineage>
        <taxon>Eukaryota</taxon>
        <taxon>Fungi</taxon>
        <taxon>Dikarya</taxon>
        <taxon>Ascomycota</taxon>
        <taxon>Pezizomycotina</taxon>
        <taxon>Dothideomycetes</taxon>
        <taxon>Dothideomycetidae</taxon>
        <taxon>Mycosphaerellales</taxon>
        <taxon>Teratosphaeriaceae</taxon>
        <taxon>Friedmanniomyces</taxon>
    </lineage>
</organism>
<dbReference type="STRING" id="329885.A0A4U0UY99"/>
<comment type="caution">
    <text evidence="3">The sequence shown here is derived from an EMBL/GenBank/DDBJ whole genome shotgun (WGS) entry which is preliminary data.</text>
</comment>
<feature type="domain" description="SET" evidence="2">
    <location>
        <begin position="352"/>
        <end position="555"/>
    </location>
</feature>
<proteinExistence type="predicted"/>
<dbReference type="PANTHER" id="PTHR47643">
    <property type="entry name" value="TPR DOMAIN PROTEIN (AFU_ORTHOLOGUE AFUA_5G12710)"/>
    <property type="match status" value="1"/>
</dbReference>
<dbReference type="EMBL" id="NAJP01000031">
    <property type="protein sequence ID" value="TKA40712.1"/>
    <property type="molecule type" value="Genomic_DNA"/>
</dbReference>
<dbReference type="SUPFAM" id="SSF48452">
    <property type="entry name" value="TPR-like"/>
    <property type="match status" value="1"/>
</dbReference>
<dbReference type="SUPFAM" id="SSF82199">
    <property type="entry name" value="SET domain"/>
    <property type="match status" value="1"/>
</dbReference>
<name>A0A4U0UY99_9PEZI</name>
<evidence type="ECO:0000256" key="1">
    <source>
        <dbReference type="SAM" id="MobiDB-lite"/>
    </source>
</evidence>
<dbReference type="Gene3D" id="1.25.40.10">
    <property type="entry name" value="Tetratricopeptide repeat domain"/>
    <property type="match status" value="1"/>
</dbReference>
<evidence type="ECO:0000313" key="3">
    <source>
        <dbReference type="EMBL" id="TKA40712.1"/>
    </source>
</evidence>
<dbReference type="Proteomes" id="UP000310066">
    <property type="component" value="Unassembled WGS sequence"/>
</dbReference>
<dbReference type="CDD" id="cd20071">
    <property type="entry name" value="SET_SMYD"/>
    <property type="match status" value="1"/>
</dbReference>
<gene>
    <name evidence="3" type="ORF">B0A54_07981</name>
</gene>
<dbReference type="InterPro" id="IPR053209">
    <property type="entry name" value="Gramillin-biosynth_MTr"/>
</dbReference>